<dbReference type="EMBL" id="ADMT01000133">
    <property type="protein sequence ID" value="EFF83102.1"/>
    <property type="molecule type" value="Genomic_DNA"/>
</dbReference>
<gene>
    <name evidence="1" type="ORF">HMP0015_1429</name>
</gene>
<organism evidence="1 2">
    <name type="scientific">Acinetobacter haemolyticus ATCC 19194</name>
    <dbReference type="NCBI Taxonomy" id="707232"/>
    <lineage>
        <taxon>Bacteria</taxon>
        <taxon>Pseudomonadati</taxon>
        <taxon>Pseudomonadota</taxon>
        <taxon>Gammaproteobacteria</taxon>
        <taxon>Moraxellales</taxon>
        <taxon>Moraxellaceae</taxon>
        <taxon>Acinetobacter</taxon>
    </lineage>
</organism>
<name>D4XNY7_ACIHA</name>
<dbReference type="AlphaFoldDB" id="D4XNY7"/>
<dbReference type="Proteomes" id="UP000003085">
    <property type="component" value="Unassembled WGS sequence"/>
</dbReference>
<accession>D4XNY7</accession>
<comment type="caution">
    <text evidence="1">The sequence shown here is derived from an EMBL/GenBank/DDBJ whole genome shotgun (WGS) entry which is preliminary data.</text>
</comment>
<evidence type="ECO:0000313" key="2">
    <source>
        <dbReference type="Proteomes" id="UP000003085"/>
    </source>
</evidence>
<sequence length="51" mass="6112">MISSFYSFKLNIDQYTVRINFNKLNDVLIILEHDLDLDESIWMIIVHSKLL</sequence>
<reference evidence="2" key="1">
    <citation type="submission" date="2010-03" db="EMBL/GenBank/DDBJ databases">
        <title>Complete sequence of Mobiluncus curtisii ATCC 43063.</title>
        <authorList>
            <person name="Muzny D."/>
            <person name="Qin X."/>
            <person name="Deng J."/>
            <person name="Jiang H."/>
            <person name="Liu Y."/>
            <person name="Qu J."/>
            <person name="Song X.-Z."/>
            <person name="Zhang L."/>
            <person name="Thornton R."/>
            <person name="Coyle M."/>
            <person name="Francisco L."/>
            <person name="Jackson L."/>
            <person name="Javaid M."/>
            <person name="Korchina V."/>
            <person name="Kovar C."/>
            <person name="Mata R."/>
            <person name="Mathew T."/>
            <person name="Ngo R."/>
            <person name="Nguyen L."/>
            <person name="Nguyen N."/>
            <person name="Okwuonu G."/>
            <person name="Ongeri F."/>
            <person name="Pham C."/>
            <person name="Simmons D."/>
            <person name="Wilczek-Boney K."/>
            <person name="Hale W."/>
            <person name="Jakkamsetti A."/>
            <person name="Pham P."/>
            <person name="Ruth R."/>
            <person name="San Lucas F."/>
            <person name="Warren J."/>
            <person name="Zhang J."/>
            <person name="Zhao Z."/>
            <person name="Zhou C."/>
            <person name="Zhu D."/>
            <person name="Lee S."/>
            <person name="Bess C."/>
            <person name="Blankenburg K."/>
            <person name="Forbes L."/>
            <person name="Fu Q."/>
            <person name="Gubbala S."/>
            <person name="Hirani K."/>
            <person name="Jayaseelan J.C."/>
            <person name="Lara F."/>
            <person name="Munidasa M."/>
            <person name="Palculict T."/>
            <person name="Patil S."/>
            <person name="Pu L.-L."/>
            <person name="Saada N."/>
            <person name="Tang L."/>
            <person name="Weissenberger G."/>
            <person name="Zhu Y."/>
            <person name="Hemphill L."/>
            <person name="Shang Y."/>
            <person name="Youmans B."/>
            <person name="Ayvaz T."/>
            <person name="Ross M."/>
            <person name="Santibanez J."/>
            <person name="Aqrawi P."/>
            <person name="Gross S."/>
            <person name="Joshi V."/>
            <person name="Fowler G."/>
            <person name="Nazareth L."/>
            <person name="Reid J."/>
            <person name="Worley K."/>
            <person name="Petrosino J."/>
            <person name="Highlander S."/>
            <person name="Gibbs R."/>
            <person name="Gibbs R."/>
        </authorList>
    </citation>
    <scope>NUCLEOTIDE SEQUENCE [LARGE SCALE GENOMIC DNA]</scope>
    <source>
        <strain evidence="2">ATCC 19194</strain>
    </source>
</reference>
<evidence type="ECO:0000313" key="1">
    <source>
        <dbReference type="EMBL" id="EFF83102.1"/>
    </source>
</evidence>
<proteinExistence type="predicted"/>
<protein>
    <submittedName>
        <fullName evidence="1">Uncharacterized protein</fullName>
    </submittedName>
</protein>
<dbReference type="HOGENOM" id="CLU_3094503_0_0_6"/>